<keyword evidence="2" id="KW-1185">Reference proteome</keyword>
<dbReference type="EMBL" id="JBFALK010000003">
    <property type="protein sequence ID" value="MEV0968493.1"/>
    <property type="molecule type" value="Genomic_DNA"/>
</dbReference>
<name>A0ABV3GA41_MICGL</name>
<evidence type="ECO:0000313" key="2">
    <source>
        <dbReference type="Proteomes" id="UP001551675"/>
    </source>
</evidence>
<protein>
    <recommendedName>
        <fullName evidence="3">XRE family transcriptional regulator</fullName>
    </recommendedName>
</protein>
<organism evidence="1 2">
    <name type="scientific">Microtetraspora glauca</name>
    <dbReference type="NCBI Taxonomy" id="1996"/>
    <lineage>
        <taxon>Bacteria</taxon>
        <taxon>Bacillati</taxon>
        <taxon>Actinomycetota</taxon>
        <taxon>Actinomycetes</taxon>
        <taxon>Streptosporangiales</taxon>
        <taxon>Streptosporangiaceae</taxon>
        <taxon>Microtetraspora</taxon>
    </lineage>
</organism>
<dbReference type="Proteomes" id="UP001551675">
    <property type="component" value="Unassembled WGS sequence"/>
</dbReference>
<gene>
    <name evidence="1" type="ORF">AB0I59_07655</name>
</gene>
<evidence type="ECO:0008006" key="3">
    <source>
        <dbReference type="Google" id="ProtNLM"/>
    </source>
</evidence>
<dbReference type="RefSeq" id="WP_358131203.1">
    <property type="nucleotide sequence ID" value="NZ_JBFALK010000003.1"/>
</dbReference>
<sequence length="68" mass="7794">MTPQELHAALDARRRELGMKWWQVEMAVQAPAPSSIRRMRDGTLSAALRVRVEAWLETGRLPGPQRKE</sequence>
<reference evidence="1 2" key="1">
    <citation type="submission" date="2024-06" db="EMBL/GenBank/DDBJ databases">
        <title>The Natural Products Discovery Center: Release of the First 8490 Sequenced Strains for Exploring Actinobacteria Biosynthetic Diversity.</title>
        <authorList>
            <person name="Kalkreuter E."/>
            <person name="Kautsar S.A."/>
            <person name="Yang D."/>
            <person name="Bader C.D."/>
            <person name="Teijaro C.N."/>
            <person name="Fluegel L."/>
            <person name="Davis C.M."/>
            <person name="Simpson J.R."/>
            <person name="Lauterbach L."/>
            <person name="Steele A.D."/>
            <person name="Gui C."/>
            <person name="Meng S."/>
            <person name="Li G."/>
            <person name="Viehrig K."/>
            <person name="Ye F."/>
            <person name="Su P."/>
            <person name="Kiefer A.F."/>
            <person name="Nichols A."/>
            <person name="Cepeda A.J."/>
            <person name="Yan W."/>
            <person name="Fan B."/>
            <person name="Jiang Y."/>
            <person name="Adhikari A."/>
            <person name="Zheng C.-J."/>
            <person name="Schuster L."/>
            <person name="Cowan T.M."/>
            <person name="Smanski M.J."/>
            <person name="Chevrette M.G."/>
            <person name="De Carvalho L.P.S."/>
            <person name="Shen B."/>
        </authorList>
    </citation>
    <scope>NUCLEOTIDE SEQUENCE [LARGE SCALE GENOMIC DNA]</scope>
    <source>
        <strain evidence="1 2">NPDC050100</strain>
    </source>
</reference>
<proteinExistence type="predicted"/>
<accession>A0ABV3GA41</accession>
<comment type="caution">
    <text evidence="1">The sequence shown here is derived from an EMBL/GenBank/DDBJ whole genome shotgun (WGS) entry which is preliminary data.</text>
</comment>
<evidence type="ECO:0000313" key="1">
    <source>
        <dbReference type="EMBL" id="MEV0968493.1"/>
    </source>
</evidence>